<name>A0ABV9XCW2_9ACTN</name>
<feature type="compositionally biased region" description="Basic residues" evidence="1">
    <location>
        <begin position="1"/>
        <end position="12"/>
    </location>
</feature>
<accession>A0ABV9XCW2</accession>
<dbReference type="Proteomes" id="UP001595829">
    <property type="component" value="Unassembled WGS sequence"/>
</dbReference>
<feature type="region of interest" description="Disordered" evidence="1">
    <location>
        <begin position="1"/>
        <end position="31"/>
    </location>
</feature>
<reference evidence="3" key="1">
    <citation type="journal article" date="2019" name="Int. J. Syst. Evol. Microbiol.">
        <title>The Global Catalogue of Microorganisms (GCM) 10K type strain sequencing project: providing services to taxonomists for standard genome sequencing and annotation.</title>
        <authorList>
            <consortium name="The Broad Institute Genomics Platform"/>
            <consortium name="The Broad Institute Genome Sequencing Center for Infectious Disease"/>
            <person name="Wu L."/>
            <person name="Ma J."/>
        </authorList>
    </citation>
    <scope>NUCLEOTIDE SEQUENCE [LARGE SCALE GENOMIC DNA]</scope>
    <source>
        <strain evidence="3">CGMCC 4.1648</strain>
    </source>
</reference>
<organism evidence="2 3">
    <name type="scientific">Streptomyces coeruleoprunus</name>
    <dbReference type="NCBI Taxonomy" id="285563"/>
    <lineage>
        <taxon>Bacteria</taxon>
        <taxon>Bacillati</taxon>
        <taxon>Actinomycetota</taxon>
        <taxon>Actinomycetes</taxon>
        <taxon>Kitasatosporales</taxon>
        <taxon>Streptomycetaceae</taxon>
        <taxon>Streptomyces</taxon>
    </lineage>
</organism>
<dbReference type="RefSeq" id="WP_345692712.1">
    <property type="nucleotide sequence ID" value="NZ_BAABIT010000001.1"/>
</dbReference>
<keyword evidence="3" id="KW-1185">Reference proteome</keyword>
<sequence>MAARPRHGRHVPRAPEADGLTASPERPPDVPPLPVALGRLRLLAADRAYDLLRPEPGELVEAGLDALLAGADSFSLRLLAGLARGEHAEAVRHFDAAVEELGLVPQDPAVLGSVRRIMPTSLGGAFDCW</sequence>
<gene>
    <name evidence="2" type="ORF">ACFPM3_08340</name>
</gene>
<evidence type="ECO:0000313" key="3">
    <source>
        <dbReference type="Proteomes" id="UP001595829"/>
    </source>
</evidence>
<comment type="caution">
    <text evidence="2">The sequence shown here is derived from an EMBL/GenBank/DDBJ whole genome shotgun (WGS) entry which is preliminary data.</text>
</comment>
<evidence type="ECO:0000256" key="1">
    <source>
        <dbReference type="SAM" id="MobiDB-lite"/>
    </source>
</evidence>
<protein>
    <recommendedName>
        <fullName evidence="4">Bacterial transcriptional activator domain-containing protein</fullName>
    </recommendedName>
</protein>
<dbReference type="EMBL" id="JBHSJD010000006">
    <property type="protein sequence ID" value="MFC5022145.1"/>
    <property type="molecule type" value="Genomic_DNA"/>
</dbReference>
<evidence type="ECO:0008006" key="4">
    <source>
        <dbReference type="Google" id="ProtNLM"/>
    </source>
</evidence>
<evidence type="ECO:0000313" key="2">
    <source>
        <dbReference type="EMBL" id="MFC5022145.1"/>
    </source>
</evidence>
<proteinExistence type="predicted"/>